<evidence type="ECO:0000256" key="2">
    <source>
        <dbReference type="ARBA" id="ARBA00034247"/>
    </source>
</evidence>
<dbReference type="PANTHER" id="PTHR45138">
    <property type="entry name" value="REGULATORY COMPONENTS OF SENSORY TRANSDUCTION SYSTEM"/>
    <property type="match status" value="1"/>
</dbReference>
<dbReference type="CDD" id="cd01949">
    <property type="entry name" value="GGDEF"/>
    <property type="match status" value="1"/>
</dbReference>
<accession>A0A2G7TBA5</accession>
<feature type="transmembrane region" description="Helical" evidence="3">
    <location>
        <begin position="149"/>
        <end position="167"/>
    </location>
</feature>
<dbReference type="NCBIfam" id="TIGR00254">
    <property type="entry name" value="GGDEF"/>
    <property type="match status" value="1"/>
</dbReference>
<dbReference type="InterPro" id="IPR043128">
    <property type="entry name" value="Rev_trsase/Diguanyl_cyclase"/>
</dbReference>
<keyword evidence="3" id="KW-0472">Membrane</keyword>
<proteinExistence type="predicted"/>
<dbReference type="EC" id="2.7.7.65" evidence="1"/>
<dbReference type="PROSITE" id="PS50885">
    <property type="entry name" value="HAMP"/>
    <property type="match status" value="1"/>
</dbReference>
<gene>
    <name evidence="6" type="ORF">CTI11_02265</name>
</gene>
<dbReference type="SMART" id="SM00267">
    <property type="entry name" value="GGDEF"/>
    <property type="match status" value="1"/>
</dbReference>
<dbReference type="SUPFAM" id="SSF55073">
    <property type="entry name" value="Nucleotide cyclase"/>
    <property type="match status" value="1"/>
</dbReference>
<name>A0A2G7TBA5_9FLAO</name>
<dbReference type="Gene3D" id="3.30.70.270">
    <property type="match status" value="1"/>
</dbReference>
<evidence type="ECO:0000259" key="5">
    <source>
        <dbReference type="PROSITE" id="PS50887"/>
    </source>
</evidence>
<dbReference type="GO" id="GO:0052621">
    <property type="term" value="F:diguanylate cyclase activity"/>
    <property type="evidence" value="ECO:0007669"/>
    <property type="project" value="UniProtKB-EC"/>
</dbReference>
<dbReference type="InterPro" id="IPR000160">
    <property type="entry name" value="GGDEF_dom"/>
</dbReference>
<dbReference type="AlphaFoldDB" id="A0A2G7TBA5"/>
<feature type="domain" description="HAMP" evidence="4">
    <location>
        <begin position="169"/>
        <end position="226"/>
    </location>
</feature>
<dbReference type="GO" id="GO:0005886">
    <property type="term" value="C:plasma membrane"/>
    <property type="evidence" value="ECO:0007669"/>
    <property type="project" value="TreeGrafter"/>
</dbReference>
<reference evidence="6" key="1">
    <citation type="submission" date="2017-10" db="EMBL/GenBank/DDBJ databases">
        <title>Chryseobacterium sp. B5 is a hydrocarbonoclastic and plant growth promoting bacterium.</title>
        <authorList>
            <person name="Thijs S."/>
            <person name="Gkorezis P."/>
            <person name="Van Hamme J."/>
        </authorList>
    </citation>
    <scope>NUCLEOTIDE SEQUENCE</scope>
    <source>
        <strain evidence="6">B5</strain>
    </source>
</reference>
<evidence type="ECO:0000256" key="3">
    <source>
        <dbReference type="SAM" id="Phobius"/>
    </source>
</evidence>
<comment type="catalytic activity">
    <reaction evidence="2">
        <text>2 GTP = 3',3'-c-di-GMP + 2 diphosphate</text>
        <dbReference type="Rhea" id="RHEA:24898"/>
        <dbReference type="ChEBI" id="CHEBI:33019"/>
        <dbReference type="ChEBI" id="CHEBI:37565"/>
        <dbReference type="ChEBI" id="CHEBI:58805"/>
        <dbReference type="EC" id="2.7.7.65"/>
    </reaction>
</comment>
<sequence length="416" mass="46378">MPRFRSIASLLILRIMLLAVACMLVFGGAHAWWEYRKGQQEFRRSMETLVANSMISLSAALWDIEPALVREQVQWLGKLPLVGHVQLRVTSTGEMYEAGEPRDGRAPAVSMLIPAPRHSQSSLPLGELQVWENRGHYLEVLRDSTLRVLLGYALFTTLVCLMVAWVMRRELRQPLQQIAGFAANLKPNELSRPLVLERARRGQRDEIDMVVQGFGQLQHDLRGHIEHLDLLVAQRTAQLEELVEEVKRMSLTDALTGCLNRRAMDERLASEVAQGQRLGAALSVMFVDVDRFKQVNDRHGHAAGDAVLREVALRCRHALEREPSAQWMARYGGEEFLIVMPGVAAAQAWALAGQLREAIRSTPIQVHGLELAATASFGVAQLQGAESAQELLQRADAMLYEAKHAGRDCVRVAGLA</sequence>
<evidence type="ECO:0000259" key="4">
    <source>
        <dbReference type="PROSITE" id="PS50885"/>
    </source>
</evidence>
<evidence type="ECO:0000256" key="1">
    <source>
        <dbReference type="ARBA" id="ARBA00012528"/>
    </source>
</evidence>
<comment type="caution">
    <text evidence="6">The sequence shown here is derived from an EMBL/GenBank/DDBJ whole genome shotgun (WGS) entry which is preliminary data.</text>
</comment>
<dbReference type="FunFam" id="3.30.70.270:FF:000001">
    <property type="entry name" value="Diguanylate cyclase domain protein"/>
    <property type="match status" value="1"/>
</dbReference>
<organism evidence="6">
    <name type="scientific">Chryseobacterium sp. B5</name>
    <dbReference type="NCBI Taxonomy" id="2050562"/>
    <lineage>
        <taxon>Bacteria</taxon>
        <taxon>Pseudomonadati</taxon>
        <taxon>Bacteroidota</taxon>
        <taxon>Flavobacteriia</taxon>
        <taxon>Flavobacteriales</taxon>
        <taxon>Weeksellaceae</taxon>
        <taxon>Chryseobacterium group</taxon>
        <taxon>Chryseobacterium</taxon>
    </lineage>
</organism>
<dbReference type="InterPro" id="IPR050469">
    <property type="entry name" value="Diguanylate_Cyclase"/>
</dbReference>
<keyword evidence="3" id="KW-0812">Transmembrane</keyword>
<dbReference type="GO" id="GO:0043709">
    <property type="term" value="P:cell adhesion involved in single-species biofilm formation"/>
    <property type="evidence" value="ECO:0007669"/>
    <property type="project" value="TreeGrafter"/>
</dbReference>
<dbReference type="PROSITE" id="PS50887">
    <property type="entry name" value="GGDEF"/>
    <property type="match status" value="1"/>
</dbReference>
<protein>
    <recommendedName>
        <fullName evidence="1">diguanylate cyclase</fullName>
        <ecNumber evidence="1">2.7.7.65</ecNumber>
    </recommendedName>
</protein>
<feature type="domain" description="GGDEF" evidence="5">
    <location>
        <begin position="280"/>
        <end position="415"/>
    </location>
</feature>
<dbReference type="GO" id="GO:1902201">
    <property type="term" value="P:negative regulation of bacterial-type flagellum-dependent cell motility"/>
    <property type="evidence" value="ECO:0007669"/>
    <property type="project" value="TreeGrafter"/>
</dbReference>
<evidence type="ECO:0000313" key="6">
    <source>
        <dbReference type="EMBL" id="PII37189.1"/>
    </source>
</evidence>
<dbReference type="GO" id="GO:0007165">
    <property type="term" value="P:signal transduction"/>
    <property type="evidence" value="ECO:0007669"/>
    <property type="project" value="InterPro"/>
</dbReference>
<dbReference type="InterPro" id="IPR029787">
    <property type="entry name" value="Nucleotide_cyclase"/>
</dbReference>
<dbReference type="PANTHER" id="PTHR45138:SF9">
    <property type="entry name" value="DIGUANYLATE CYCLASE DGCM-RELATED"/>
    <property type="match status" value="1"/>
</dbReference>
<dbReference type="Gene3D" id="6.10.340.10">
    <property type="match status" value="1"/>
</dbReference>
<dbReference type="EMBL" id="PEKC01000005">
    <property type="protein sequence ID" value="PII37189.1"/>
    <property type="molecule type" value="Genomic_DNA"/>
</dbReference>
<dbReference type="InterPro" id="IPR003660">
    <property type="entry name" value="HAMP_dom"/>
</dbReference>
<keyword evidence="3" id="KW-1133">Transmembrane helix</keyword>
<dbReference type="Pfam" id="PF00990">
    <property type="entry name" value="GGDEF"/>
    <property type="match status" value="1"/>
</dbReference>